<evidence type="ECO:0000313" key="7">
    <source>
        <dbReference type="EMBL" id="MBC5681653.1"/>
    </source>
</evidence>
<protein>
    <submittedName>
        <fullName evidence="7">ABC transporter permease</fullName>
    </submittedName>
</protein>
<gene>
    <name evidence="7" type="ORF">H8S01_11885</name>
</gene>
<evidence type="ECO:0000256" key="5">
    <source>
        <dbReference type="ARBA" id="ARBA00023136"/>
    </source>
</evidence>
<keyword evidence="3 6" id="KW-0812">Transmembrane</keyword>
<dbReference type="PANTHER" id="PTHR47089">
    <property type="entry name" value="ABC TRANSPORTER, PERMEASE PROTEIN"/>
    <property type="match status" value="1"/>
</dbReference>
<keyword evidence="5 6" id="KW-0472">Membrane</keyword>
<dbReference type="RefSeq" id="WP_186837308.1">
    <property type="nucleotide sequence ID" value="NZ_JACOPD010000009.1"/>
</dbReference>
<feature type="transmembrane region" description="Helical" evidence="6">
    <location>
        <begin position="123"/>
        <end position="143"/>
    </location>
</feature>
<evidence type="ECO:0000256" key="3">
    <source>
        <dbReference type="ARBA" id="ARBA00022692"/>
    </source>
</evidence>
<sequence>MENKKEKQRFARIIKRPYISDAHSLIIRVIAFVFSFIVVSILLLCMHFNPFNVFAVMLKGAFGKEFLIRETVKGTIPLVITATGLSLAFRMKFWNIGGEGQILIGGIAATAVSFIFGRSIPQWVLLSLMAAASIIMAGLYGMIPAVFKAKFKTNETLLTLMFNYIATQLIVMLQNTRSWQDAANNFPKVRMLDFYSRLPRVFGVHIGWIIALVMLVLYYFYIQKTKHGYEIKVIGDSMETARYAGINASKVMIRTMFLSAALCGLAGFLQVAGADGTLSESTAGGVGFTAIMVAWMADMKPVRILIMSAFIAILNRGAGNLQTVYLIPSSFANIMIGIILLFMLGCEFFIKYKVSFSFMSGRKSSAINDKGGRYDY</sequence>
<dbReference type="CDD" id="cd06580">
    <property type="entry name" value="TM_PBP1_transp_TpRbsC_like"/>
    <property type="match status" value="1"/>
</dbReference>
<evidence type="ECO:0000256" key="4">
    <source>
        <dbReference type="ARBA" id="ARBA00022989"/>
    </source>
</evidence>
<evidence type="ECO:0000256" key="2">
    <source>
        <dbReference type="ARBA" id="ARBA00022475"/>
    </source>
</evidence>
<dbReference type="EMBL" id="JACOPD010000009">
    <property type="protein sequence ID" value="MBC5681653.1"/>
    <property type="molecule type" value="Genomic_DNA"/>
</dbReference>
<evidence type="ECO:0000256" key="1">
    <source>
        <dbReference type="ARBA" id="ARBA00004651"/>
    </source>
</evidence>
<feature type="transmembrane region" description="Helical" evidence="6">
    <location>
        <begin position="331"/>
        <end position="350"/>
    </location>
</feature>
<feature type="transmembrane region" description="Helical" evidence="6">
    <location>
        <begin position="251"/>
        <end position="272"/>
    </location>
</feature>
<feature type="transmembrane region" description="Helical" evidence="6">
    <location>
        <begin position="304"/>
        <end position="325"/>
    </location>
</feature>
<feature type="transmembrane region" description="Helical" evidence="6">
    <location>
        <begin position="25"/>
        <end position="51"/>
    </location>
</feature>
<evidence type="ECO:0000313" key="8">
    <source>
        <dbReference type="Proteomes" id="UP000628463"/>
    </source>
</evidence>
<feature type="transmembrane region" description="Helical" evidence="6">
    <location>
        <begin position="201"/>
        <end position="222"/>
    </location>
</feature>
<accession>A0ABR7G2I6</accession>
<feature type="transmembrane region" description="Helical" evidence="6">
    <location>
        <begin position="101"/>
        <end position="117"/>
    </location>
</feature>
<dbReference type="Proteomes" id="UP000628463">
    <property type="component" value="Unassembled WGS sequence"/>
</dbReference>
<dbReference type="InterPro" id="IPR001851">
    <property type="entry name" value="ABC_transp_permease"/>
</dbReference>
<keyword evidence="4 6" id="KW-1133">Transmembrane helix</keyword>
<name>A0ABR7G2I6_9FIRM</name>
<keyword evidence="2" id="KW-1003">Cell membrane</keyword>
<feature type="transmembrane region" description="Helical" evidence="6">
    <location>
        <begin position="71"/>
        <end position="89"/>
    </location>
</feature>
<organism evidence="7 8">
    <name type="scientific">Lachnospira hominis</name>
    <name type="common">ex Liu et al. 2021</name>
    <dbReference type="NCBI Taxonomy" id="2763051"/>
    <lineage>
        <taxon>Bacteria</taxon>
        <taxon>Bacillati</taxon>
        <taxon>Bacillota</taxon>
        <taxon>Clostridia</taxon>
        <taxon>Lachnospirales</taxon>
        <taxon>Lachnospiraceae</taxon>
        <taxon>Lachnospira</taxon>
    </lineage>
</organism>
<proteinExistence type="predicted"/>
<comment type="caution">
    <text evidence="7">The sequence shown here is derived from an EMBL/GenBank/DDBJ whole genome shotgun (WGS) entry which is preliminary data.</text>
</comment>
<comment type="subcellular location">
    <subcellularLocation>
        <location evidence="1">Cell membrane</location>
        <topology evidence="1">Multi-pass membrane protein</topology>
    </subcellularLocation>
</comment>
<dbReference type="Pfam" id="PF02653">
    <property type="entry name" value="BPD_transp_2"/>
    <property type="match status" value="1"/>
</dbReference>
<feature type="transmembrane region" description="Helical" evidence="6">
    <location>
        <begin position="155"/>
        <end position="173"/>
    </location>
</feature>
<reference evidence="7 8" key="1">
    <citation type="submission" date="2020-08" db="EMBL/GenBank/DDBJ databases">
        <title>Genome public.</title>
        <authorList>
            <person name="Liu C."/>
            <person name="Sun Q."/>
        </authorList>
    </citation>
    <scope>NUCLEOTIDE SEQUENCE [LARGE SCALE GENOMIC DNA]</scope>
    <source>
        <strain evidence="7 8">NSJ-43</strain>
    </source>
</reference>
<feature type="transmembrane region" description="Helical" evidence="6">
    <location>
        <begin position="278"/>
        <end position="297"/>
    </location>
</feature>
<keyword evidence="8" id="KW-1185">Reference proteome</keyword>
<dbReference type="PANTHER" id="PTHR47089:SF1">
    <property type="entry name" value="GUANOSINE ABC TRANSPORTER PERMEASE PROTEIN NUPP"/>
    <property type="match status" value="1"/>
</dbReference>
<evidence type="ECO:0000256" key="6">
    <source>
        <dbReference type="SAM" id="Phobius"/>
    </source>
</evidence>